<dbReference type="PANTHER" id="PTHR32089:SF112">
    <property type="entry name" value="LYSOZYME-LIKE PROTEIN-RELATED"/>
    <property type="match status" value="1"/>
</dbReference>
<comment type="caution">
    <text evidence="8">The sequence shown here is derived from an EMBL/GenBank/DDBJ whole genome shotgun (WGS) entry which is preliminary data.</text>
</comment>
<dbReference type="EMBL" id="JAUEDK010000021">
    <property type="protein sequence ID" value="MDN0075770.1"/>
    <property type="molecule type" value="Genomic_DNA"/>
</dbReference>
<dbReference type="PANTHER" id="PTHR32089">
    <property type="entry name" value="METHYL-ACCEPTING CHEMOTAXIS PROTEIN MCPB"/>
    <property type="match status" value="1"/>
</dbReference>
<proteinExistence type="inferred from homology"/>
<keyword evidence="5" id="KW-1133">Transmembrane helix</keyword>
<evidence type="ECO:0000313" key="8">
    <source>
        <dbReference type="EMBL" id="MDN0075770.1"/>
    </source>
</evidence>
<dbReference type="SMART" id="SM00283">
    <property type="entry name" value="MA"/>
    <property type="match status" value="1"/>
</dbReference>
<dbReference type="SMART" id="SM00304">
    <property type="entry name" value="HAMP"/>
    <property type="match status" value="2"/>
</dbReference>
<keyword evidence="9" id="KW-1185">Reference proteome</keyword>
<dbReference type="Pfam" id="PF00672">
    <property type="entry name" value="HAMP"/>
    <property type="match status" value="1"/>
</dbReference>
<dbReference type="CDD" id="cd06225">
    <property type="entry name" value="HAMP"/>
    <property type="match status" value="1"/>
</dbReference>
<keyword evidence="1 3" id="KW-0807">Transducer</keyword>
<accession>A0ABT7XPV5</accession>
<evidence type="ECO:0000259" key="7">
    <source>
        <dbReference type="PROSITE" id="PS50885"/>
    </source>
</evidence>
<evidence type="ECO:0000256" key="4">
    <source>
        <dbReference type="SAM" id="Coils"/>
    </source>
</evidence>
<evidence type="ECO:0000256" key="1">
    <source>
        <dbReference type="ARBA" id="ARBA00023224"/>
    </source>
</evidence>
<dbReference type="InterPro" id="IPR004089">
    <property type="entry name" value="MCPsignal_dom"/>
</dbReference>
<gene>
    <name evidence="8" type="ORF">QU481_12830</name>
</gene>
<dbReference type="RefSeq" id="WP_289830412.1">
    <property type="nucleotide sequence ID" value="NZ_JAUEDK010000021.1"/>
</dbReference>
<name>A0ABT7XPV5_9NEIS</name>
<evidence type="ECO:0000313" key="9">
    <source>
        <dbReference type="Proteomes" id="UP001168540"/>
    </source>
</evidence>
<dbReference type="SUPFAM" id="SSF58104">
    <property type="entry name" value="Methyl-accepting chemotaxis protein (MCP) signaling domain"/>
    <property type="match status" value="1"/>
</dbReference>
<protein>
    <submittedName>
        <fullName evidence="8">Methyl-accepting chemotaxis protein</fullName>
    </submittedName>
</protein>
<keyword evidence="4" id="KW-0175">Coiled coil</keyword>
<reference evidence="8" key="1">
    <citation type="submission" date="2023-06" db="EMBL/GenBank/DDBJ databases">
        <authorList>
            <person name="Zhang S."/>
        </authorList>
    </citation>
    <scope>NUCLEOTIDE SEQUENCE</scope>
    <source>
        <strain evidence="8">SG2303</strain>
    </source>
</reference>
<keyword evidence="5" id="KW-0472">Membrane</keyword>
<comment type="similarity">
    <text evidence="2">Belongs to the methyl-accepting chemotaxis (MCP) protein family.</text>
</comment>
<dbReference type="InterPro" id="IPR003660">
    <property type="entry name" value="HAMP_dom"/>
</dbReference>
<organism evidence="8 9">
    <name type="scientific">Crenobacter oryzisoli</name>
    <dbReference type="NCBI Taxonomy" id="3056844"/>
    <lineage>
        <taxon>Bacteria</taxon>
        <taxon>Pseudomonadati</taxon>
        <taxon>Pseudomonadota</taxon>
        <taxon>Betaproteobacteria</taxon>
        <taxon>Neisseriales</taxon>
        <taxon>Neisseriaceae</taxon>
        <taxon>Crenobacter</taxon>
    </lineage>
</organism>
<dbReference type="Proteomes" id="UP001168540">
    <property type="component" value="Unassembled WGS sequence"/>
</dbReference>
<dbReference type="Gene3D" id="6.10.340.10">
    <property type="match status" value="1"/>
</dbReference>
<keyword evidence="5" id="KW-0812">Transmembrane</keyword>
<feature type="coiled-coil region" evidence="4">
    <location>
        <begin position="311"/>
        <end position="366"/>
    </location>
</feature>
<dbReference type="Pfam" id="PF00015">
    <property type="entry name" value="MCPsignal"/>
    <property type="match status" value="1"/>
</dbReference>
<feature type="domain" description="Methyl-accepting transducer" evidence="6">
    <location>
        <begin position="275"/>
        <end position="525"/>
    </location>
</feature>
<dbReference type="Gene3D" id="1.10.287.950">
    <property type="entry name" value="Methyl-accepting chemotaxis protein"/>
    <property type="match status" value="1"/>
</dbReference>
<evidence type="ECO:0000256" key="2">
    <source>
        <dbReference type="ARBA" id="ARBA00029447"/>
    </source>
</evidence>
<feature type="domain" description="HAMP" evidence="7">
    <location>
        <begin position="218"/>
        <end position="270"/>
    </location>
</feature>
<evidence type="ECO:0000259" key="6">
    <source>
        <dbReference type="PROSITE" id="PS50111"/>
    </source>
</evidence>
<evidence type="ECO:0000256" key="5">
    <source>
        <dbReference type="SAM" id="Phobius"/>
    </source>
</evidence>
<evidence type="ECO:0000256" key="3">
    <source>
        <dbReference type="PROSITE-ProRule" id="PRU00284"/>
    </source>
</evidence>
<feature type="transmembrane region" description="Helical" evidence="5">
    <location>
        <begin position="14"/>
        <end position="34"/>
    </location>
</feature>
<dbReference type="PROSITE" id="PS50111">
    <property type="entry name" value="CHEMOTAXIS_TRANSDUC_2"/>
    <property type="match status" value="1"/>
</dbReference>
<dbReference type="Pfam" id="PF12729">
    <property type="entry name" value="4HB_MCP_1"/>
    <property type="match status" value="1"/>
</dbReference>
<feature type="transmembrane region" description="Helical" evidence="5">
    <location>
        <begin position="196"/>
        <end position="216"/>
    </location>
</feature>
<dbReference type="InterPro" id="IPR024478">
    <property type="entry name" value="HlyB_4HB_MCP"/>
</dbReference>
<sequence length="547" mass="57704">MNSLFRRLSIGSRLGMAFTVMLALMLAIAAGAWVEMAGVANKFRTITQVTNPNVQALSRMQTATMTEFRAAGDYVFAEDDAQRASKKAVLSENRQIYLAELDKLKALVNGPDGLEKERTLFAQLEGNRAALDKQLTRVVQLYEGGQINEARSLIGADLSSSNYALAGTLKSFLETEFASNEDDAQQGNSRIAFGETLIVTLSAVSLLIGAFLALTITRSITRPLADAVEVADAVASGQLAVELEVDGDDEVGQLQHALRKMVGNLGKTVRLVRAGVDESQRMVEALAASSGQVLGASRHQASAASASAAAVEQLTVSIASVADAADELRQKASDNLGSSQAGSRSVAQLQAEMEQMQAVIQNLAGSVQDFVQSTQVISTMTREVRDIADQTNLLALNAAIEAARAGEQGRGFAVVADEVRKLAEKSSSSASEIDTVNQQLGVKSAALDTVVQQGLSSLATSREVVGSVAALFSASDVSVRESGQDIDSIAASVEEQKAASTDIAKKMEQMAQMAEEATAAMQSIDESSQKIASVAGELGQSVQFFRL</sequence>
<dbReference type="PROSITE" id="PS50885">
    <property type="entry name" value="HAMP"/>
    <property type="match status" value="1"/>
</dbReference>